<keyword evidence="1" id="KW-0472">Membrane</keyword>
<comment type="caution">
    <text evidence="4">The sequence shown here is derived from an EMBL/GenBank/DDBJ whole genome shotgun (WGS) entry which is preliminary data.</text>
</comment>
<dbReference type="InterPro" id="IPR032508">
    <property type="entry name" value="FecR_C"/>
</dbReference>
<feature type="domain" description="Protein FecR C-terminal" evidence="3">
    <location>
        <begin position="268"/>
        <end position="333"/>
    </location>
</feature>
<dbReference type="Gene3D" id="2.60.120.1440">
    <property type="match status" value="1"/>
</dbReference>
<dbReference type="InterPro" id="IPR012373">
    <property type="entry name" value="Ferrdict_sens_TM"/>
</dbReference>
<dbReference type="PANTHER" id="PTHR30273">
    <property type="entry name" value="PERIPLASMIC SIGNAL SENSOR AND SIGMA FACTOR ACTIVATOR FECR-RELATED"/>
    <property type="match status" value="1"/>
</dbReference>
<dbReference type="Gene3D" id="3.55.50.30">
    <property type="match status" value="1"/>
</dbReference>
<proteinExistence type="predicted"/>
<feature type="domain" description="FecR protein" evidence="2">
    <location>
        <begin position="129"/>
        <end position="223"/>
    </location>
</feature>
<feature type="transmembrane region" description="Helical" evidence="1">
    <location>
        <begin position="99"/>
        <end position="120"/>
    </location>
</feature>
<protein>
    <recommendedName>
        <fullName evidence="6">DUF4974 domain-containing protein</fullName>
    </recommendedName>
</protein>
<dbReference type="Proteomes" id="UP001338309">
    <property type="component" value="Unassembled WGS sequence"/>
</dbReference>
<keyword evidence="1" id="KW-1133">Transmembrane helix</keyword>
<keyword evidence="5" id="KW-1185">Reference proteome</keyword>
<evidence type="ECO:0000256" key="1">
    <source>
        <dbReference type="SAM" id="Phobius"/>
    </source>
</evidence>
<dbReference type="Pfam" id="PF16344">
    <property type="entry name" value="FecR_C"/>
    <property type="match status" value="1"/>
</dbReference>
<dbReference type="PANTHER" id="PTHR30273:SF2">
    <property type="entry name" value="PROTEIN FECR"/>
    <property type="match status" value="1"/>
</dbReference>
<gene>
    <name evidence="4" type="ORF">Aconfl_19530</name>
</gene>
<evidence type="ECO:0000313" key="4">
    <source>
        <dbReference type="EMBL" id="GMQ29310.1"/>
    </source>
</evidence>
<reference evidence="4 5" key="1">
    <citation type="submission" date="2023-08" db="EMBL/GenBank/DDBJ databases">
        <title>Draft genome sequence of Algoriphagus confluentis.</title>
        <authorList>
            <person name="Takatani N."/>
            <person name="Hosokawa M."/>
            <person name="Sawabe T."/>
        </authorList>
    </citation>
    <scope>NUCLEOTIDE SEQUENCE [LARGE SCALE GENOMIC DNA]</scope>
    <source>
        <strain evidence="4 5">NBRC 111222</strain>
    </source>
</reference>
<evidence type="ECO:0000313" key="5">
    <source>
        <dbReference type="Proteomes" id="UP001338309"/>
    </source>
</evidence>
<evidence type="ECO:0000259" key="2">
    <source>
        <dbReference type="Pfam" id="PF04773"/>
    </source>
</evidence>
<evidence type="ECO:0000259" key="3">
    <source>
        <dbReference type="Pfam" id="PF16344"/>
    </source>
</evidence>
<keyword evidence="1" id="KW-0812">Transmembrane</keyword>
<evidence type="ECO:0008006" key="6">
    <source>
        <dbReference type="Google" id="ProtNLM"/>
    </source>
</evidence>
<dbReference type="InterPro" id="IPR006860">
    <property type="entry name" value="FecR"/>
</dbReference>
<accession>A0ABQ6PPY7</accession>
<sequence>MKLSPSAYFDFSLEDWISDPDFQTYVFHPDPVSIHQWKLLFENYPDLKPISEEARSILISLNQPSFSLENNEVMGIWSGIQKEIHTAPTKLHFSSRLNWRIKVAAAGMVAVLVFAGIWWVEKPIKYIEHSTGNGETISFYLPDSSEVILNANSSLTYPAEWGAEKIRKVTLHGEAYFNIRHLEDHRPFQVVPNQGLEIQVLGTSFNVYERNKETRVVLSEGKVSLKFPKSNLRHIEMSPGDLVSISPEKISRKQVDTDAYTSWTRRMLILNETSLSEIIRVAEETFGFRVVVDESVSVNQTASGSIPLENGDEFMSLISKVFNFNFEKKDSIYYIQ</sequence>
<dbReference type="Pfam" id="PF04773">
    <property type="entry name" value="FecR"/>
    <property type="match status" value="1"/>
</dbReference>
<name>A0ABQ6PPY7_9BACT</name>
<dbReference type="RefSeq" id="WP_338224026.1">
    <property type="nucleotide sequence ID" value="NZ_BTPD01000005.1"/>
</dbReference>
<organism evidence="4 5">
    <name type="scientific">Algoriphagus confluentis</name>
    <dbReference type="NCBI Taxonomy" id="1697556"/>
    <lineage>
        <taxon>Bacteria</taxon>
        <taxon>Pseudomonadati</taxon>
        <taxon>Bacteroidota</taxon>
        <taxon>Cytophagia</taxon>
        <taxon>Cytophagales</taxon>
        <taxon>Cyclobacteriaceae</taxon>
        <taxon>Algoriphagus</taxon>
    </lineage>
</organism>
<dbReference type="EMBL" id="BTPD01000005">
    <property type="protein sequence ID" value="GMQ29310.1"/>
    <property type="molecule type" value="Genomic_DNA"/>
</dbReference>